<dbReference type="PATRIC" id="fig|1206767.3.peg.2625"/>
<feature type="signal peptide" evidence="2">
    <location>
        <begin position="1"/>
        <end position="24"/>
    </location>
</feature>
<feature type="region of interest" description="Disordered" evidence="1">
    <location>
        <begin position="24"/>
        <end position="53"/>
    </location>
</feature>
<dbReference type="Proteomes" id="UP000006272">
    <property type="component" value="Unassembled WGS sequence"/>
</dbReference>
<organism evidence="3 4">
    <name type="scientific">Solidesulfovibrio magneticus str. Maddingley MBC34</name>
    <dbReference type="NCBI Taxonomy" id="1206767"/>
    <lineage>
        <taxon>Bacteria</taxon>
        <taxon>Pseudomonadati</taxon>
        <taxon>Thermodesulfobacteriota</taxon>
        <taxon>Desulfovibrionia</taxon>
        <taxon>Desulfovibrionales</taxon>
        <taxon>Desulfovibrionaceae</taxon>
        <taxon>Solidesulfovibrio</taxon>
    </lineage>
</organism>
<name>K6GNR4_9BACT</name>
<feature type="compositionally biased region" description="Pro residues" evidence="1">
    <location>
        <begin position="27"/>
        <end position="39"/>
    </location>
</feature>
<evidence type="ECO:0000256" key="2">
    <source>
        <dbReference type="SAM" id="SignalP"/>
    </source>
</evidence>
<dbReference type="EMBL" id="ALAO01000227">
    <property type="protein sequence ID" value="EKO38626.1"/>
    <property type="molecule type" value="Genomic_DNA"/>
</dbReference>
<sequence>MPKPLSVVVAALFLTFSQAASALAQPGPAPSAPSAPPPAVGTQAPDGPDMRRQVSDVRAVTATISCFYGPHIEQNEARRLCMAQARGKLLDTAMAQFTHDPEVARSGIHGPELRALADSVLRPVVSGEDIRPTPEGVAVRLTLRAETAPGALPERLAAFGASPEVRAADLAETAVRDRQAAEARMAAVPFAAEREFAAREMADDMRRDAAFAERSLAPGMSIAQVKELMGNPAALKQAVIGPESYLCAGYGKVWAVFRDGQLACVRSRLDYVRRYDTDCHCAGNYATILKND</sequence>
<feature type="chain" id="PRO_5003891394" evidence="2">
    <location>
        <begin position="25"/>
        <end position="292"/>
    </location>
</feature>
<comment type="caution">
    <text evidence="3">The sequence shown here is derived from an EMBL/GenBank/DDBJ whole genome shotgun (WGS) entry which is preliminary data.</text>
</comment>
<evidence type="ECO:0000313" key="3">
    <source>
        <dbReference type="EMBL" id="EKO38626.1"/>
    </source>
</evidence>
<dbReference type="AlphaFoldDB" id="K6GNR4"/>
<gene>
    <name evidence="3" type="ORF">B193_2676</name>
</gene>
<evidence type="ECO:0000256" key="1">
    <source>
        <dbReference type="SAM" id="MobiDB-lite"/>
    </source>
</evidence>
<reference evidence="3 4" key="1">
    <citation type="submission" date="2012-07" db="EMBL/GenBank/DDBJ databases">
        <title>Draft genome sequence of Desulfovibrio magneticus str. Maddingley MBC34 obtained from a metagenomic sequence of a methanogenic enrichment isolated from coal-seam formation water in Victoria, Australia.</title>
        <authorList>
            <person name="Greenfield P."/>
            <person name="Hendry P."/>
            <person name="Li D."/>
            <person name="Rosewarne C.P."/>
            <person name="Tran-Dinh N."/>
            <person name="Elbourne L.D.H."/>
            <person name="Paulsen I.T."/>
            <person name="Midgley D.J."/>
        </authorList>
    </citation>
    <scope>NUCLEOTIDE SEQUENCE [LARGE SCALE GENOMIC DNA]</scope>
    <source>
        <strain evidence="4">Maddingley MBC34</strain>
    </source>
</reference>
<protein>
    <submittedName>
        <fullName evidence="3">Uncharacterized protein</fullName>
    </submittedName>
</protein>
<evidence type="ECO:0000313" key="4">
    <source>
        <dbReference type="Proteomes" id="UP000006272"/>
    </source>
</evidence>
<accession>K6GNR4</accession>
<proteinExistence type="predicted"/>
<keyword evidence="2" id="KW-0732">Signal</keyword>